<dbReference type="GO" id="GO:0016881">
    <property type="term" value="F:acid-amino acid ligase activity"/>
    <property type="evidence" value="ECO:0007669"/>
    <property type="project" value="TreeGrafter"/>
</dbReference>
<feature type="domain" description="GH3 middle" evidence="3">
    <location>
        <begin position="417"/>
        <end position="497"/>
    </location>
</feature>
<evidence type="ECO:0000259" key="4">
    <source>
        <dbReference type="Pfam" id="PF23572"/>
    </source>
</evidence>
<dbReference type="PANTHER" id="PTHR31901:SF48">
    <property type="entry name" value="INDOLE-3-ACETIC ACID-AMIDO SYNTHETASE GH3.10"/>
    <property type="match status" value="1"/>
</dbReference>
<evidence type="ECO:0008006" key="7">
    <source>
        <dbReference type="Google" id="ProtNLM"/>
    </source>
</evidence>
<dbReference type="Pfam" id="PF03321">
    <property type="entry name" value="GH3"/>
    <property type="match status" value="2"/>
</dbReference>
<accession>A0A8X8C2J6</accession>
<dbReference type="InterPro" id="IPR004993">
    <property type="entry name" value="GH3"/>
</dbReference>
<comment type="caution">
    <text evidence="5">The sequence shown here is derived from an EMBL/GenBank/DDBJ whole genome shotgun (WGS) entry which is preliminary data.</text>
</comment>
<organism evidence="5 6">
    <name type="scientific">Populus tomentosa</name>
    <name type="common">Chinese white poplar</name>
    <dbReference type="NCBI Taxonomy" id="118781"/>
    <lineage>
        <taxon>Eukaryota</taxon>
        <taxon>Viridiplantae</taxon>
        <taxon>Streptophyta</taxon>
        <taxon>Embryophyta</taxon>
        <taxon>Tracheophyta</taxon>
        <taxon>Spermatophyta</taxon>
        <taxon>Magnoliopsida</taxon>
        <taxon>eudicotyledons</taxon>
        <taxon>Gunneridae</taxon>
        <taxon>Pentapetalae</taxon>
        <taxon>rosids</taxon>
        <taxon>fabids</taxon>
        <taxon>Malpighiales</taxon>
        <taxon>Salicaceae</taxon>
        <taxon>Saliceae</taxon>
        <taxon>Populus</taxon>
    </lineage>
</organism>
<gene>
    <name evidence="5" type="ORF">POTOM_058564</name>
</gene>
<dbReference type="GO" id="GO:0005737">
    <property type="term" value="C:cytoplasm"/>
    <property type="evidence" value="ECO:0007669"/>
    <property type="project" value="TreeGrafter"/>
</dbReference>
<keyword evidence="6" id="KW-1185">Reference proteome</keyword>
<dbReference type="EMBL" id="JAAWWB010000037">
    <property type="protein sequence ID" value="KAG6738937.1"/>
    <property type="molecule type" value="Genomic_DNA"/>
</dbReference>
<keyword evidence="2" id="KW-0436">Ligase</keyword>
<reference evidence="5" key="1">
    <citation type="journal article" date="2020" name="bioRxiv">
        <title>Hybrid origin of Populus tomentosa Carr. identified through genome sequencing and phylogenomic analysis.</title>
        <authorList>
            <person name="An X."/>
            <person name="Gao K."/>
            <person name="Chen Z."/>
            <person name="Li J."/>
            <person name="Yang X."/>
            <person name="Yang X."/>
            <person name="Zhou J."/>
            <person name="Guo T."/>
            <person name="Zhao T."/>
            <person name="Huang S."/>
            <person name="Miao D."/>
            <person name="Khan W.U."/>
            <person name="Rao P."/>
            <person name="Ye M."/>
            <person name="Lei B."/>
            <person name="Liao W."/>
            <person name="Wang J."/>
            <person name="Ji L."/>
            <person name="Li Y."/>
            <person name="Guo B."/>
            <person name="Mustafa N.S."/>
            <person name="Li S."/>
            <person name="Yun Q."/>
            <person name="Keller S.R."/>
            <person name="Mao J."/>
            <person name="Zhang R."/>
            <person name="Strauss S.H."/>
        </authorList>
    </citation>
    <scope>NUCLEOTIDE SEQUENCE</scope>
    <source>
        <strain evidence="5">GM15</strain>
        <tissue evidence="5">Leaf</tissue>
    </source>
</reference>
<dbReference type="PANTHER" id="PTHR31901">
    <property type="entry name" value="GH3 DOMAIN-CONTAINING PROTEIN"/>
    <property type="match status" value="1"/>
</dbReference>
<evidence type="ECO:0000256" key="1">
    <source>
        <dbReference type="ARBA" id="ARBA00008068"/>
    </source>
</evidence>
<evidence type="ECO:0000259" key="3">
    <source>
        <dbReference type="Pfam" id="PF23571"/>
    </source>
</evidence>
<dbReference type="AlphaFoldDB" id="A0A8X8C2J6"/>
<dbReference type="Proteomes" id="UP000886885">
    <property type="component" value="Chromosome 19A"/>
</dbReference>
<name>A0A8X8C2J6_POPTO</name>
<feature type="domain" description="GH3 C-terminal" evidence="4">
    <location>
        <begin position="512"/>
        <end position="628"/>
    </location>
</feature>
<evidence type="ECO:0000313" key="6">
    <source>
        <dbReference type="Proteomes" id="UP000886885"/>
    </source>
</evidence>
<evidence type="ECO:0000256" key="2">
    <source>
        <dbReference type="ARBA" id="ARBA00022598"/>
    </source>
</evidence>
<evidence type="ECO:0000313" key="5">
    <source>
        <dbReference type="EMBL" id="KAG6738937.1"/>
    </source>
</evidence>
<proteinExistence type="inferred from homology"/>
<protein>
    <recommendedName>
        <fullName evidence="7">Auxin-responsive GH3 family protein</fullName>
    </recommendedName>
</protein>
<dbReference type="InterPro" id="IPR055377">
    <property type="entry name" value="GH3_M"/>
</dbReference>
<comment type="similarity">
    <text evidence="1">Belongs to the IAA-amido conjugating enzyme family.</text>
</comment>
<dbReference type="Pfam" id="PF23571">
    <property type="entry name" value="GH3_M"/>
    <property type="match status" value="1"/>
</dbReference>
<dbReference type="InterPro" id="IPR055378">
    <property type="entry name" value="GH3_C"/>
</dbReference>
<dbReference type="Pfam" id="PF23572">
    <property type="entry name" value="GH3_C"/>
    <property type="match status" value="1"/>
</dbReference>
<sequence length="648" mass="73127">METKNTNGSRSYDHDIIGWFEDVSEKAGQVQTETLRRILELNCGVEYLKKWLGDIDVRDMDASALESLYTSLVPLASHADLEPYISRIADGDTAPLLTQQPITLLSLRYDVENGIRMYTGLSWVMGSIRVFFISYTLRLIFSDLFSTFLDDSDFVHGPFLSSSGTTEGRQKYVPFTDHSARTTLQIFTLAAAYRSRVYPIREGGRILEFIYSSKQFKTKGGLTVGTATTHYYASEEFKIKQEKTKCFTCSPPEVISGGDYKQSTYCHLLLGLYFGDQVEFITSTFAYSIVQAFRAFEDVWREICDDIKQGTLSERVTLPKMRKAVLAIISPNPSLASRIEESCKELETLNWLGLITKLWPNAKYVYSIMTGSMQPYFKKLRHYAGGLALVSADYGSTESWIGANVDPYLPPEDVTFAVIPTFSYFEFMPLYRENHDRSSAIDDFIEDEPVPLSKVKVGQEYEIVLTTFTGLYRCRLGDVVEVAGFHKGTPKLNFICRRKLILTINIDKNTEKDLQLVVEKGSQVLTSKGRAELVDFTSHAEVEKQPGHYIIYWEIKGEVEEGVLGECCKEMDASFSDHGYVVSRRTNSIGPLELCVVQMGTFKKILDFFIGNGSALSQFKTPRCTSNQGILKILNGSTVKRFFSTAYG</sequence>
<dbReference type="OrthoDB" id="10004661at2759"/>